<feature type="region of interest" description="Disordered" evidence="7">
    <location>
        <begin position="417"/>
        <end position="479"/>
    </location>
</feature>
<protein>
    <submittedName>
        <fullName evidence="10 11">Uncharacterized protein</fullName>
    </submittedName>
</protein>
<dbReference type="EnsemblPlants" id="KQK05915">
    <property type="protein sequence ID" value="KQK05915"/>
    <property type="gene ID" value="BRADI_2g23341v3"/>
</dbReference>
<feature type="domain" description="HTH myb-type" evidence="9">
    <location>
        <begin position="56"/>
        <end position="107"/>
    </location>
</feature>
<dbReference type="InterPro" id="IPR009057">
    <property type="entry name" value="Homeodomain-like_sf"/>
</dbReference>
<dbReference type="PANTHER" id="PTHR45614">
    <property type="entry name" value="MYB PROTEIN-RELATED"/>
    <property type="match status" value="1"/>
</dbReference>
<feature type="compositionally biased region" description="Polar residues" evidence="7">
    <location>
        <begin position="44"/>
        <end position="55"/>
    </location>
</feature>
<dbReference type="InterPro" id="IPR001005">
    <property type="entry name" value="SANT/Myb"/>
</dbReference>
<dbReference type="GO" id="GO:0006355">
    <property type="term" value="P:regulation of DNA-templated transcription"/>
    <property type="evidence" value="ECO:0000318"/>
    <property type="project" value="GO_Central"/>
</dbReference>
<dbReference type="FunCoup" id="A0A0Q3IJE6">
    <property type="interactions" value="368"/>
</dbReference>
<dbReference type="PANTHER" id="PTHR45614:SF61">
    <property type="entry name" value="OS05G0459000 PROTEIN"/>
    <property type="match status" value="1"/>
</dbReference>
<reference evidence="10 11" key="1">
    <citation type="journal article" date="2010" name="Nature">
        <title>Genome sequencing and analysis of the model grass Brachypodium distachyon.</title>
        <authorList>
            <consortium name="International Brachypodium Initiative"/>
        </authorList>
    </citation>
    <scope>NUCLEOTIDE SEQUENCE [LARGE SCALE GENOMIC DNA]</scope>
    <source>
        <strain evidence="10 11">Bd21</strain>
    </source>
</reference>
<dbReference type="CDD" id="cd00167">
    <property type="entry name" value="SANT"/>
    <property type="match status" value="3"/>
</dbReference>
<evidence type="ECO:0000259" key="9">
    <source>
        <dbReference type="PROSITE" id="PS51294"/>
    </source>
</evidence>
<dbReference type="InterPro" id="IPR017930">
    <property type="entry name" value="Myb_dom"/>
</dbReference>
<sequence>MSAMVLVEERNGDGGTGWVLALPASEGGSYGRRARTSKVLSSPIDSISGRRQTSGAVRRPRGGWTPEEDAKLRKAVSAFEGQNWKKIAESFPDRTEAQCLHRWQKVLDPELLKGPWTKEEDETIIDMVKEHGPRKWSDIAKSLRGRTGKQCRERWHNSLNPQLRKGFWTVEEERLLVNAHRMLGNKWADIAKLLPGRTDNAVKNHWNSSMRKRLKHYNRSVTRNDLKHAANRPPAENHIDLNKEPSISWQDCSVGCSNFLSPSMPVARPVTLCEASVPDDSAVALALLGLKRDSGHDQDRGLMFVSENGLEIDLMTDKMGPSGLAKSGETANIGCESPSQNEARPFGSLRYQIPMLDDTGLARSPAFSTHHGVASQSLTGYTTPFPTDGKKSDLLSVDAILKSAAENFPSTPSILRCRKRKKPAPDQDCELRIDTNGGSFDTPMGNSNADGPNSFKNSTSLSDVLGKSDDSPSYRPRSKSMAVLKTIEEHLDFSSDAMDISDTSGLWKPACRSSEIINSSTDISSVQDKKIGGHMIGLETSTDDFVHTTKLDAI</sequence>
<dbReference type="GO" id="GO:0000981">
    <property type="term" value="F:DNA-binding transcription factor activity, RNA polymerase II-specific"/>
    <property type="evidence" value="ECO:0000318"/>
    <property type="project" value="GO_Central"/>
</dbReference>
<evidence type="ECO:0000313" key="12">
    <source>
        <dbReference type="Proteomes" id="UP000008810"/>
    </source>
</evidence>
<keyword evidence="5" id="KW-0804">Transcription</keyword>
<name>A0A0Q3IJE6_BRADI</name>
<dbReference type="OrthoDB" id="2143914at2759"/>
<dbReference type="GO" id="GO:0005634">
    <property type="term" value="C:nucleus"/>
    <property type="evidence" value="ECO:0000318"/>
    <property type="project" value="GO_Central"/>
</dbReference>
<dbReference type="FunFam" id="1.10.10.60:FF:000016">
    <property type="entry name" value="Transcriptional activator Myb isoform A"/>
    <property type="match status" value="1"/>
</dbReference>
<evidence type="ECO:0000256" key="2">
    <source>
        <dbReference type="ARBA" id="ARBA00022737"/>
    </source>
</evidence>
<reference evidence="10" key="2">
    <citation type="submission" date="2017-06" db="EMBL/GenBank/DDBJ databases">
        <title>WGS assembly of Brachypodium distachyon.</title>
        <authorList>
            <consortium name="The International Brachypodium Initiative"/>
            <person name="Lucas S."/>
            <person name="Harmon-Smith M."/>
            <person name="Lail K."/>
            <person name="Tice H."/>
            <person name="Grimwood J."/>
            <person name="Bruce D."/>
            <person name="Barry K."/>
            <person name="Shu S."/>
            <person name="Lindquist E."/>
            <person name="Wang M."/>
            <person name="Pitluck S."/>
            <person name="Vogel J.P."/>
            <person name="Garvin D.F."/>
            <person name="Mockler T.C."/>
            <person name="Schmutz J."/>
            <person name="Rokhsar D."/>
            <person name="Bevan M.W."/>
        </authorList>
    </citation>
    <scope>NUCLEOTIDE SEQUENCE</scope>
    <source>
        <strain evidence="10">Bd21</strain>
    </source>
</reference>
<evidence type="ECO:0000313" key="10">
    <source>
        <dbReference type="EMBL" id="KQK05915.1"/>
    </source>
</evidence>
<keyword evidence="2" id="KW-0677">Repeat</keyword>
<evidence type="ECO:0000259" key="8">
    <source>
        <dbReference type="PROSITE" id="PS50090"/>
    </source>
</evidence>
<feature type="domain" description="Myb-like" evidence="8">
    <location>
        <begin position="160"/>
        <end position="210"/>
    </location>
</feature>
<evidence type="ECO:0000256" key="7">
    <source>
        <dbReference type="SAM" id="MobiDB-lite"/>
    </source>
</evidence>
<dbReference type="Gene3D" id="1.10.10.60">
    <property type="entry name" value="Homeodomain-like"/>
    <property type="match status" value="3"/>
</dbReference>
<feature type="domain" description="Myb-like" evidence="8">
    <location>
        <begin position="56"/>
        <end position="107"/>
    </location>
</feature>
<evidence type="ECO:0000313" key="11">
    <source>
        <dbReference type="EnsemblPlants" id="KQK05915"/>
    </source>
</evidence>
<evidence type="ECO:0000256" key="4">
    <source>
        <dbReference type="ARBA" id="ARBA00023125"/>
    </source>
</evidence>
<reference evidence="11" key="3">
    <citation type="submission" date="2018-08" db="UniProtKB">
        <authorList>
            <consortium name="EnsemblPlants"/>
        </authorList>
    </citation>
    <scope>IDENTIFICATION</scope>
    <source>
        <strain evidence="11">cv. Bd21</strain>
    </source>
</reference>
<dbReference type="InterPro" id="IPR050560">
    <property type="entry name" value="MYB_TF"/>
</dbReference>
<keyword evidence="6" id="KW-0539">Nucleus</keyword>
<gene>
    <name evidence="10" type="ORF">BRADI_2g23341v3</name>
</gene>
<dbReference type="FunFam" id="1.10.10.60:FF:000010">
    <property type="entry name" value="Transcriptional activator Myb isoform A"/>
    <property type="match status" value="1"/>
</dbReference>
<keyword evidence="12" id="KW-1185">Reference proteome</keyword>
<dbReference type="EMBL" id="CM000881">
    <property type="protein sequence ID" value="KQK05915.1"/>
    <property type="molecule type" value="Genomic_DNA"/>
</dbReference>
<evidence type="ECO:0000256" key="6">
    <source>
        <dbReference type="ARBA" id="ARBA00023242"/>
    </source>
</evidence>
<dbReference type="Proteomes" id="UP000008810">
    <property type="component" value="Chromosome 2"/>
</dbReference>
<organism evidence="10">
    <name type="scientific">Brachypodium distachyon</name>
    <name type="common">Purple false brome</name>
    <name type="synonym">Trachynia distachya</name>
    <dbReference type="NCBI Taxonomy" id="15368"/>
    <lineage>
        <taxon>Eukaryota</taxon>
        <taxon>Viridiplantae</taxon>
        <taxon>Streptophyta</taxon>
        <taxon>Embryophyta</taxon>
        <taxon>Tracheophyta</taxon>
        <taxon>Spermatophyta</taxon>
        <taxon>Magnoliopsida</taxon>
        <taxon>Liliopsida</taxon>
        <taxon>Poales</taxon>
        <taxon>Poaceae</taxon>
        <taxon>BOP clade</taxon>
        <taxon>Pooideae</taxon>
        <taxon>Stipodae</taxon>
        <taxon>Brachypodieae</taxon>
        <taxon>Brachypodium</taxon>
    </lineage>
</organism>
<proteinExistence type="predicted"/>
<keyword evidence="4" id="KW-0238">DNA-binding</keyword>
<dbReference type="Gramene" id="KQK05915">
    <property type="protein sequence ID" value="KQK05915"/>
    <property type="gene ID" value="BRADI_2g23341v3"/>
</dbReference>
<dbReference type="InParanoid" id="A0A0Q3IJE6"/>
<dbReference type="GO" id="GO:0000978">
    <property type="term" value="F:RNA polymerase II cis-regulatory region sequence-specific DNA binding"/>
    <property type="evidence" value="ECO:0000318"/>
    <property type="project" value="GO_Central"/>
</dbReference>
<dbReference type="PROSITE" id="PS50090">
    <property type="entry name" value="MYB_LIKE"/>
    <property type="match status" value="3"/>
</dbReference>
<evidence type="ECO:0000256" key="1">
    <source>
        <dbReference type="ARBA" id="ARBA00004123"/>
    </source>
</evidence>
<accession>A0A0Q3IJE6</accession>
<feature type="domain" description="HTH myb-type" evidence="9">
    <location>
        <begin position="108"/>
        <end position="163"/>
    </location>
</feature>
<dbReference type="Pfam" id="PF00249">
    <property type="entry name" value="Myb_DNA-binding"/>
    <property type="match status" value="3"/>
</dbReference>
<feature type="region of interest" description="Disordered" evidence="7">
    <location>
        <begin position="44"/>
        <end position="65"/>
    </location>
</feature>
<evidence type="ECO:0000256" key="3">
    <source>
        <dbReference type="ARBA" id="ARBA00023015"/>
    </source>
</evidence>
<feature type="domain" description="Myb-like" evidence="8">
    <location>
        <begin position="108"/>
        <end position="159"/>
    </location>
</feature>
<comment type="subcellular location">
    <subcellularLocation>
        <location evidence="1">Nucleus</location>
    </subcellularLocation>
</comment>
<dbReference type="PROSITE" id="PS51294">
    <property type="entry name" value="HTH_MYB"/>
    <property type="match status" value="3"/>
</dbReference>
<evidence type="ECO:0000256" key="5">
    <source>
        <dbReference type="ARBA" id="ARBA00023163"/>
    </source>
</evidence>
<dbReference type="AlphaFoldDB" id="A0A0Q3IJE6"/>
<feature type="domain" description="HTH myb-type" evidence="9">
    <location>
        <begin position="164"/>
        <end position="214"/>
    </location>
</feature>
<feature type="compositionally biased region" description="Polar residues" evidence="7">
    <location>
        <begin position="436"/>
        <end position="462"/>
    </location>
</feature>
<dbReference type="SUPFAM" id="SSF46689">
    <property type="entry name" value="Homeodomain-like"/>
    <property type="match status" value="2"/>
</dbReference>
<feature type="compositionally biased region" description="Basic and acidic residues" evidence="7">
    <location>
        <begin position="423"/>
        <end position="433"/>
    </location>
</feature>
<dbReference type="SMART" id="SM00717">
    <property type="entry name" value="SANT"/>
    <property type="match status" value="3"/>
</dbReference>
<keyword evidence="3" id="KW-0805">Transcription regulation</keyword>
<dbReference type="ExpressionAtlas" id="A0A0Q3IJE6">
    <property type="expression patterns" value="baseline"/>
</dbReference>